<dbReference type="FunFam" id="1.25.40.10:FF:000669">
    <property type="entry name" value="Pentatricopeptide repeat-containing protein At4g33990"/>
    <property type="match status" value="1"/>
</dbReference>
<gene>
    <name evidence="4" type="ORF">Ahy_A04g017423</name>
</gene>
<dbReference type="FunFam" id="1.25.40.10:FF:000031">
    <property type="entry name" value="Pentatricopeptide repeat-containing protein mitochondrial"/>
    <property type="match status" value="1"/>
</dbReference>
<feature type="repeat" description="PPR" evidence="2">
    <location>
        <begin position="607"/>
        <end position="641"/>
    </location>
</feature>
<dbReference type="Pfam" id="PF20430">
    <property type="entry name" value="Eplus_motif"/>
    <property type="match status" value="1"/>
</dbReference>
<reference evidence="4 5" key="1">
    <citation type="submission" date="2019-01" db="EMBL/GenBank/DDBJ databases">
        <title>Sequencing of cultivated peanut Arachis hypogaea provides insights into genome evolution and oil improvement.</title>
        <authorList>
            <person name="Chen X."/>
        </authorList>
    </citation>
    <scope>NUCLEOTIDE SEQUENCE [LARGE SCALE GENOMIC DNA]</scope>
    <source>
        <strain evidence="5">cv. Fuhuasheng</strain>
        <tissue evidence="4">Leaves</tissue>
    </source>
</reference>
<dbReference type="GO" id="GO:0009451">
    <property type="term" value="P:RNA modification"/>
    <property type="evidence" value="ECO:0007669"/>
    <property type="project" value="InterPro"/>
</dbReference>
<keyword evidence="3" id="KW-1133">Transmembrane helix</keyword>
<evidence type="ECO:0000313" key="4">
    <source>
        <dbReference type="EMBL" id="RYR60344.1"/>
    </source>
</evidence>
<evidence type="ECO:0000313" key="5">
    <source>
        <dbReference type="Proteomes" id="UP000289738"/>
    </source>
</evidence>
<comment type="caution">
    <text evidence="4">The sequence shown here is derived from an EMBL/GenBank/DDBJ whole genome shotgun (WGS) entry which is preliminary data.</text>
</comment>
<dbReference type="PANTHER" id="PTHR47926">
    <property type="entry name" value="PENTATRICOPEPTIDE REPEAT-CONTAINING PROTEIN"/>
    <property type="match status" value="1"/>
</dbReference>
<proteinExistence type="predicted"/>
<dbReference type="InterPro" id="IPR046848">
    <property type="entry name" value="E_motif"/>
</dbReference>
<feature type="transmembrane region" description="Helical" evidence="3">
    <location>
        <begin position="28"/>
        <end position="51"/>
    </location>
</feature>
<dbReference type="Pfam" id="PF20431">
    <property type="entry name" value="E_motif"/>
    <property type="match status" value="1"/>
</dbReference>
<dbReference type="Gene3D" id="1.25.40.10">
    <property type="entry name" value="Tetratricopeptide repeat domain"/>
    <property type="match status" value="5"/>
</dbReference>
<feature type="transmembrane region" description="Helical" evidence="3">
    <location>
        <begin position="72"/>
        <end position="95"/>
    </location>
</feature>
<dbReference type="PROSITE" id="PS51375">
    <property type="entry name" value="PPR"/>
    <property type="match status" value="5"/>
</dbReference>
<dbReference type="STRING" id="3818.A0A445DAX7"/>
<dbReference type="InterPro" id="IPR046849">
    <property type="entry name" value="E2_motif"/>
</dbReference>
<keyword evidence="1" id="KW-0677">Repeat</keyword>
<dbReference type="InterPro" id="IPR002885">
    <property type="entry name" value="PPR_rpt"/>
</dbReference>
<dbReference type="FunFam" id="1.25.40.10:FF:000780">
    <property type="entry name" value="Pentatricopeptide repeat-containing protein isoform A"/>
    <property type="match status" value="1"/>
</dbReference>
<feature type="repeat" description="PPR" evidence="2">
    <location>
        <begin position="506"/>
        <end position="540"/>
    </location>
</feature>
<feature type="repeat" description="PPR" evidence="2">
    <location>
        <begin position="405"/>
        <end position="439"/>
    </location>
</feature>
<protein>
    <submittedName>
        <fullName evidence="4">Uncharacterized protein</fullName>
    </submittedName>
</protein>
<feature type="repeat" description="PPR" evidence="2">
    <location>
        <begin position="172"/>
        <end position="206"/>
    </location>
</feature>
<feature type="repeat" description="PPR" evidence="2">
    <location>
        <begin position="71"/>
        <end position="105"/>
    </location>
</feature>
<name>A0A445DAX7_ARAHY</name>
<dbReference type="GO" id="GO:0003723">
    <property type="term" value="F:RNA binding"/>
    <property type="evidence" value="ECO:0007669"/>
    <property type="project" value="InterPro"/>
</dbReference>
<keyword evidence="3" id="KW-0472">Membrane</keyword>
<dbReference type="Pfam" id="PF13041">
    <property type="entry name" value="PPR_2"/>
    <property type="match status" value="3"/>
</dbReference>
<dbReference type="AlphaFoldDB" id="A0A445DAX7"/>
<dbReference type="FunFam" id="1.25.40.10:FF:000366">
    <property type="entry name" value="Pentatricopeptide (PPR) repeat-containing protein"/>
    <property type="match status" value="1"/>
</dbReference>
<organism evidence="4 5">
    <name type="scientific">Arachis hypogaea</name>
    <name type="common">Peanut</name>
    <dbReference type="NCBI Taxonomy" id="3818"/>
    <lineage>
        <taxon>Eukaryota</taxon>
        <taxon>Viridiplantae</taxon>
        <taxon>Streptophyta</taxon>
        <taxon>Embryophyta</taxon>
        <taxon>Tracheophyta</taxon>
        <taxon>Spermatophyta</taxon>
        <taxon>Magnoliopsida</taxon>
        <taxon>eudicotyledons</taxon>
        <taxon>Gunneridae</taxon>
        <taxon>Pentapetalae</taxon>
        <taxon>rosids</taxon>
        <taxon>fabids</taxon>
        <taxon>Fabales</taxon>
        <taxon>Fabaceae</taxon>
        <taxon>Papilionoideae</taxon>
        <taxon>50 kb inversion clade</taxon>
        <taxon>dalbergioids sensu lato</taxon>
        <taxon>Dalbergieae</taxon>
        <taxon>Pterocarpus clade</taxon>
        <taxon>Arachis</taxon>
    </lineage>
</organism>
<sequence>MNPTKKLTFSHIFQRCSSLRALNPGKQAHAQMIVTAFVPSIYVTNCLLQFYCKCSNMAYAFNVFDRMPQRDIISWNTMLFGYAGVGNVGFAQYLFDSMPERDVVSWNSMLSCYLQNGTNRKTIDIFIRMRSLRIPHDYATFAVVLKACLGIGDYCLGLQVHCVAIRMGFDNDVVTASALVDMYSKCKKLDNALQVFYEMPERNLVCWSAVIAACVQNDQFIEGLKLFKDTLKAGIGVSQSTYASAFRSCAGLAAFKLGTQLHGHALKFNFGYDTIVGTATLDMYSKCNRMSDARKLFNSLPNPTRQSYNAIIVGYARQDQGLKALENFQSLQRSHLGLDEISLSGALTACAAIKGRLEGIQLHGLAFKCGLTFDICVANAILDMYGKCGGLLEACVIFDEMERRDAVSWNAIIAAHEQNEGIEKTLSLFVSMLRSTMEPDDFTYGSVVKTCAGQQALNYGMEIHGQIIKSGLGLDSFVGSSLVDMYCKCGMLEEAEKIHYRLEGQTTASWNSMLSGFSSQKQSENAQKHFSQMLEMGVIPDNFTYATVLDICANLATVELGKQIHAQILKLQLHSDVYIASTLVDMYSKCGNMQDSRLMFEKAPKKDYVTWSAMICAYAYHGLGEEAIKLFEDMQLFNVKPNHTIFISVLRACAHMGYVDRGLHYFQKMQNYYGLDPRMEHYSCMVDLLGRSGQVNEALKLIQSMPFEADDVIWRTLLSNCKMQGNIEVAEAAASSLLQLDPQDSSAYVLLSNFYAIVGMWGEVAKIRNIMKNYKLKKEPGCSWIEVRNEVHAFLVGDKAHPRSEEIYEQTRLLVDEMKWDGYVPEIDFMVDEEPEEQDSYEGLTVTEQQLVVVFGRGKEICQSLKINLKPSRKEFIGNAIENSKLKFSCLKGIQGNYKVLLMF</sequence>
<dbReference type="EMBL" id="SDMP01000004">
    <property type="protein sequence ID" value="RYR60344.1"/>
    <property type="molecule type" value="Genomic_DNA"/>
</dbReference>
<dbReference type="Pfam" id="PF01535">
    <property type="entry name" value="PPR"/>
    <property type="match status" value="8"/>
</dbReference>
<dbReference type="InterPro" id="IPR046960">
    <property type="entry name" value="PPR_At4g14850-like_plant"/>
</dbReference>
<accession>A0A445DAX7</accession>
<keyword evidence="5" id="KW-1185">Reference proteome</keyword>
<dbReference type="InterPro" id="IPR011990">
    <property type="entry name" value="TPR-like_helical_dom_sf"/>
</dbReference>
<evidence type="ECO:0000256" key="3">
    <source>
        <dbReference type="SAM" id="Phobius"/>
    </source>
</evidence>
<dbReference type="Proteomes" id="UP000289738">
    <property type="component" value="Chromosome A04"/>
</dbReference>
<dbReference type="FunFam" id="1.25.40.10:FF:000196">
    <property type="entry name" value="Pentatricopeptide repeat-containing protein At4g14850"/>
    <property type="match status" value="2"/>
</dbReference>
<dbReference type="NCBIfam" id="TIGR00756">
    <property type="entry name" value="PPR"/>
    <property type="match status" value="2"/>
</dbReference>
<evidence type="ECO:0000256" key="2">
    <source>
        <dbReference type="PROSITE-ProRule" id="PRU00708"/>
    </source>
</evidence>
<evidence type="ECO:0000256" key="1">
    <source>
        <dbReference type="ARBA" id="ARBA00022737"/>
    </source>
</evidence>
<dbReference type="PANTHER" id="PTHR47926:SF406">
    <property type="entry name" value="REPEAT (PPR) SUPERFAMILY PROTEIN, PUTATIVE-RELATED"/>
    <property type="match status" value="1"/>
</dbReference>
<dbReference type="SUPFAM" id="SSF48452">
    <property type="entry name" value="TPR-like"/>
    <property type="match status" value="1"/>
</dbReference>
<keyword evidence="3" id="KW-0812">Transmembrane</keyword>